<evidence type="ECO:0000256" key="3">
    <source>
        <dbReference type="ARBA" id="ARBA00022692"/>
    </source>
</evidence>
<feature type="domain" description="MotA/TolQ/ExbB proton channel" evidence="7">
    <location>
        <begin position="57"/>
        <end position="118"/>
    </location>
</feature>
<feature type="transmembrane region" description="Helical" evidence="6">
    <location>
        <begin position="30"/>
        <end position="49"/>
    </location>
</feature>
<evidence type="ECO:0000256" key="4">
    <source>
        <dbReference type="ARBA" id="ARBA00022989"/>
    </source>
</evidence>
<evidence type="ECO:0000256" key="6">
    <source>
        <dbReference type="SAM" id="Phobius"/>
    </source>
</evidence>
<reference evidence="8" key="1">
    <citation type="submission" date="2018-05" db="EMBL/GenBank/DDBJ databases">
        <authorList>
            <person name="Lanie J.A."/>
            <person name="Ng W.-L."/>
            <person name="Kazmierczak K.M."/>
            <person name="Andrzejewski T.M."/>
            <person name="Davidsen T.M."/>
            <person name="Wayne K.J."/>
            <person name="Tettelin H."/>
            <person name="Glass J.I."/>
            <person name="Rusch D."/>
            <person name="Podicherti R."/>
            <person name="Tsui H.-C.T."/>
            <person name="Winkler M.E."/>
        </authorList>
    </citation>
    <scope>NUCLEOTIDE SEQUENCE</scope>
</reference>
<gene>
    <name evidence="8" type="ORF">METZ01_LOCUS243509</name>
</gene>
<evidence type="ECO:0000259" key="7">
    <source>
        <dbReference type="Pfam" id="PF01618"/>
    </source>
</evidence>
<feature type="transmembrane region" description="Helical" evidence="6">
    <location>
        <begin position="69"/>
        <end position="88"/>
    </location>
</feature>
<dbReference type="InterPro" id="IPR002898">
    <property type="entry name" value="MotA_ExbB_proton_chnl"/>
</dbReference>
<feature type="transmembrane region" description="Helical" evidence="6">
    <location>
        <begin position="94"/>
        <end position="118"/>
    </location>
</feature>
<dbReference type="GO" id="GO:0005886">
    <property type="term" value="C:plasma membrane"/>
    <property type="evidence" value="ECO:0007669"/>
    <property type="project" value="UniProtKB-SubCell"/>
</dbReference>
<protein>
    <recommendedName>
        <fullName evidence="7">MotA/TolQ/ExbB proton channel domain-containing protein</fullName>
    </recommendedName>
</protein>
<organism evidence="8">
    <name type="scientific">marine metagenome</name>
    <dbReference type="NCBI Taxonomy" id="408172"/>
    <lineage>
        <taxon>unclassified sequences</taxon>
        <taxon>metagenomes</taxon>
        <taxon>ecological metagenomes</taxon>
    </lineage>
</organism>
<name>A0A382HU79_9ZZZZ</name>
<dbReference type="AlphaFoldDB" id="A0A382HU79"/>
<dbReference type="Pfam" id="PF01618">
    <property type="entry name" value="MotA_ExbB"/>
    <property type="match status" value="1"/>
</dbReference>
<proteinExistence type="predicted"/>
<keyword evidence="4 6" id="KW-1133">Transmembrane helix</keyword>
<evidence type="ECO:0000256" key="5">
    <source>
        <dbReference type="ARBA" id="ARBA00023136"/>
    </source>
</evidence>
<sequence length="122" mass="13213">MKNKIIGLVIVIVTLAIVLTYVASDSGLNMGMFISPTAFILVVGIASGLTLMKKDTQDEGLFTVFKHNLIFSGYIGTLIGLILVFGGYEESMGIEIMLSGISASLITLLYGYFLAYILEPFF</sequence>
<accession>A0A382HU79</accession>
<evidence type="ECO:0000256" key="2">
    <source>
        <dbReference type="ARBA" id="ARBA00022475"/>
    </source>
</evidence>
<keyword evidence="3 6" id="KW-0812">Transmembrane</keyword>
<evidence type="ECO:0000313" key="8">
    <source>
        <dbReference type="EMBL" id="SVB90655.1"/>
    </source>
</evidence>
<keyword evidence="2" id="KW-1003">Cell membrane</keyword>
<comment type="subcellular location">
    <subcellularLocation>
        <location evidence="1">Cell membrane</location>
        <topology evidence="1">Multi-pass membrane protein</topology>
    </subcellularLocation>
</comment>
<feature type="transmembrane region" description="Helical" evidence="6">
    <location>
        <begin position="5"/>
        <end position="24"/>
    </location>
</feature>
<keyword evidence="5 6" id="KW-0472">Membrane</keyword>
<dbReference type="EMBL" id="UINC01063235">
    <property type="protein sequence ID" value="SVB90655.1"/>
    <property type="molecule type" value="Genomic_DNA"/>
</dbReference>
<evidence type="ECO:0000256" key="1">
    <source>
        <dbReference type="ARBA" id="ARBA00004651"/>
    </source>
</evidence>